<evidence type="ECO:0000313" key="1">
    <source>
        <dbReference type="EMBL" id="KAL2632780.1"/>
    </source>
</evidence>
<dbReference type="Proteomes" id="UP001605036">
    <property type="component" value="Unassembled WGS sequence"/>
</dbReference>
<reference evidence="1 2" key="1">
    <citation type="submission" date="2024-09" db="EMBL/GenBank/DDBJ databases">
        <title>Chromosome-scale assembly of Riccia fluitans.</title>
        <authorList>
            <person name="Paukszto L."/>
            <person name="Sawicki J."/>
            <person name="Karawczyk K."/>
            <person name="Piernik-Szablinska J."/>
            <person name="Szczecinska M."/>
            <person name="Mazdziarz M."/>
        </authorList>
    </citation>
    <scope>NUCLEOTIDE SEQUENCE [LARGE SCALE GENOMIC DNA]</scope>
    <source>
        <strain evidence="1">Rf_01</strain>
        <tissue evidence="1">Aerial parts of the thallus</tissue>
    </source>
</reference>
<keyword evidence="2" id="KW-1185">Reference proteome</keyword>
<organism evidence="1 2">
    <name type="scientific">Riccia fluitans</name>
    <dbReference type="NCBI Taxonomy" id="41844"/>
    <lineage>
        <taxon>Eukaryota</taxon>
        <taxon>Viridiplantae</taxon>
        <taxon>Streptophyta</taxon>
        <taxon>Embryophyta</taxon>
        <taxon>Marchantiophyta</taxon>
        <taxon>Marchantiopsida</taxon>
        <taxon>Marchantiidae</taxon>
        <taxon>Marchantiales</taxon>
        <taxon>Ricciaceae</taxon>
        <taxon>Riccia</taxon>
    </lineage>
</organism>
<accession>A0ABD1YPS7</accession>
<protein>
    <submittedName>
        <fullName evidence="1">Uncharacterized protein</fullName>
    </submittedName>
</protein>
<dbReference type="EMBL" id="JBHFFA010000003">
    <property type="protein sequence ID" value="KAL2632780.1"/>
    <property type="molecule type" value="Genomic_DNA"/>
</dbReference>
<name>A0ABD1YPS7_9MARC</name>
<comment type="caution">
    <text evidence="1">The sequence shown here is derived from an EMBL/GenBank/DDBJ whole genome shotgun (WGS) entry which is preliminary data.</text>
</comment>
<dbReference type="AlphaFoldDB" id="A0ABD1YPS7"/>
<sequence>MVGARIGVSRELTVWYNVRRSSDLRPWSKSSPVNSVLVSEFAGCVDPIEPGAAQEGNLQFRTAGKWRTGAIWSNVKLCRSLRKSIGEFAISMKEILHYVEGTYIEDRLWEEAD</sequence>
<gene>
    <name evidence="1" type="ORF">R1flu_004259</name>
</gene>
<proteinExistence type="predicted"/>
<evidence type="ECO:0000313" key="2">
    <source>
        <dbReference type="Proteomes" id="UP001605036"/>
    </source>
</evidence>